<dbReference type="InterPro" id="IPR011012">
    <property type="entry name" value="Longin-like_dom_sf"/>
</dbReference>
<organism evidence="2 3">
    <name type="scientific">Lupinus albus</name>
    <name type="common">White lupine</name>
    <name type="synonym">Lupinus termis</name>
    <dbReference type="NCBI Taxonomy" id="3870"/>
    <lineage>
        <taxon>Eukaryota</taxon>
        <taxon>Viridiplantae</taxon>
        <taxon>Streptophyta</taxon>
        <taxon>Embryophyta</taxon>
        <taxon>Tracheophyta</taxon>
        <taxon>Spermatophyta</taxon>
        <taxon>Magnoliopsida</taxon>
        <taxon>eudicotyledons</taxon>
        <taxon>Gunneridae</taxon>
        <taxon>Pentapetalae</taxon>
        <taxon>rosids</taxon>
        <taxon>fabids</taxon>
        <taxon>Fabales</taxon>
        <taxon>Fabaceae</taxon>
        <taxon>Papilionoideae</taxon>
        <taxon>50 kb inversion clade</taxon>
        <taxon>genistoids sensu lato</taxon>
        <taxon>core genistoids</taxon>
        <taxon>Genisteae</taxon>
        <taxon>Lupinus</taxon>
    </lineage>
</organism>
<dbReference type="AlphaFoldDB" id="A0A6A4NE15"/>
<keyword evidence="3" id="KW-1185">Reference proteome</keyword>
<dbReference type="Gene3D" id="3.30.450.60">
    <property type="match status" value="1"/>
</dbReference>
<dbReference type="InterPro" id="IPR022775">
    <property type="entry name" value="AP_mu_sigma_su"/>
</dbReference>
<dbReference type="SUPFAM" id="SSF64356">
    <property type="entry name" value="SNARE-like"/>
    <property type="match status" value="1"/>
</dbReference>
<protein>
    <submittedName>
        <fullName evidence="2">Putative Longin-like domain-containing protein</fullName>
    </submittedName>
</protein>
<name>A0A6A4NE15_LUPAL</name>
<evidence type="ECO:0000313" key="3">
    <source>
        <dbReference type="Proteomes" id="UP000447434"/>
    </source>
</evidence>
<evidence type="ECO:0000259" key="1">
    <source>
        <dbReference type="Pfam" id="PF01217"/>
    </source>
</evidence>
<evidence type="ECO:0000313" key="2">
    <source>
        <dbReference type="EMBL" id="KAE9585694.1"/>
    </source>
</evidence>
<feature type="domain" description="AP complex mu/sigma subunit" evidence="1">
    <location>
        <begin position="42"/>
        <end position="71"/>
    </location>
</feature>
<accession>A0A6A4NE15</accession>
<dbReference type="EMBL" id="WOCE01000024">
    <property type="protein sequence ID" value="KAE9585694.1"/>
    <property type="molecule type" value="Genomic_DNA"/>
</dbReference>
<gene>
    <name evidence="2" type="ORF">Lalb_Chr24g0393991</name>
</gene>
<comment type="caution">
    <text evidence="2">The sequence shown here is derived from an EMBL/GenBank/DDBJ whole genome shotgun (WGS) entry which is preliminary data.</text>
</comment>
<reference evidence="3" key="1">
    <citation type="journal article" date="2020" name="Nat. Commun.">
        <title>Genome sequence of the cluster root forming white lupin.</title>
        <authorList>
            <person name="Hufnagel B."/>
            <person name="Marques A."/>
            <person name="Soriano A."/>
            <person name="Marques L."/>
            <person name="Divol F."/>
            <person name="Doumas P."/>
            <person name="Sallet E."/>
            <person name="Mancinotti D."/>
            <person name="Carrere S."/>
            <person name="Marande W."/>
            <person name="Arribat S."/>
            <person name="Keller J."/>
            <person name="Huneau C."/>
            <person name="Blein T."/>
            <person name="Aime D."/>
            <person name="Laguerre M."/>
            <person name="Taylor J."/>
            <person name="Schubert V."/>
            <person name="Nelson M."/>
            <person name="Geu-Flores F."/>
            <person name="Crespi M."/>
            <person name="Gallardo-Guerrero K."/>
            <person name="Delaux P.-M."/>
            <person name="Salse J."/>
            <person name="Berges H."/>
            <person name="Guyot R."/>
            <person name="Gouzy J."/>
            <person name="Peret B."/>
        </authorList>
    </citation>
    <scope>NUCLEOTIDE SEQUENCE [LARGE SCALE GENOMIC DNA]</scope>
    <source>
        <strain evidence="3">cv. Amiga</strain>
    </source>
</reference>
<dbReference type="Proteomes" id="UP000447434">
    <property type="component" value="Chromosome 24"/>
</dbReference>
<sequence>MFHKFPSLSPYLLSKSFFFSSLHFLKLVSIRDVFYLLLFTYLQCELDIMFHLEKAHSMLEEMVMNGCILDKTS</sequence>
<dbReference type="Pfam" id="PF01217">
    <property type="entry name" value="Clat_adaptor_s"/>
    <property type="match status" value="1"/>
</dbReference>
<proteinExistence type="predicted"/>